<keyword evidence="13" id="KW-0922">Interferon antiviral system evasion</keyword>
<dbReference type="Gene3D" id="3.30.420.410">
    <property type="entry name" value="Arenaviral nucleoprotein, C-terminal domain"/>
    <property type="match status" value="1"/>
</dbReference>
<evidence type="ECO:0000313" key="18">
    <source>
        <dbReference type="EMBL" id="AKN10688.1"/>
    </source>
</evidence>
<evidence type="ECO:0000256" key="7">
    <source>
        <dbReference type="ARBA" id="ARBA00022723"/>
    </source>
</evidence>
<organism evidence="18">
    <name type="scientific">University of Helsinki virus</name>
    <dbReference type="NCBI Taxonomy" id="1382279"/>
    <lineage>
        <taxon>Viruses</taxon>
        <taxon>Riboviria</taxon>
        <taxon>Orthornavirae</taxon>
        <taxon>Negarnaviricota</taxon>
        <taxon>Polyploviricotina</taxon>
        <taxon>Bunyaviricetes</taxon>
        <taxon>Hareavirales</taxon>
        <taxon>Arenaviridae</taxon>
        <taxon>Reptarenavirus</taxon>
        <taxon>Alethinophid 2 reptarenavirus</taxon>
    </lineage>
</organism>
<dbReference type="Pfam" id="PF17290">
    <property type="entry name" value="Arena_ncap_C"/>
    <property type="match status" value="1"/>
</dbReference>
<keyword evidence="11" id="KW-0543">Viral nucleoprotein</keyword>
<keyword evidence="5" id="KW-0945">Host-virus interaction</keyword>
<sequence>MAALQRAAVNQLALKKKLNRVLTPYQGDLNQQIFIDIKALKQRLDSKKVNDVLRRLRKETKGAKDLEKLRDLNEEVAGWSSMVAKQTTVEIDSTMLTDEEIMQCVENIEIIKKKAEYKGGLRPKLSEFERDTGMSSDEHEQFNKLFSRFVPKKEENKRNEVLKPRSWVGINPKDLANQFGTSPAVTITLMMMRTNSPFKDILGALNDISILDSGMFVNSAVIKAMAISHACLECVEFSVPKNSSGYNVTVKSVVKAANAISRLPKLEKIVLDDENRVKVLQSLLEVQKEFGIKIVVDEERSLFEDLFYKVCVSPNGPCVISVRSELTGRGWENTIFRLRRPPPYAPRLYPDLMDLDMDAIAPINPIPASSDSSSNEMDEFIKGKKTNEEPEVEVTDPRTPFLLKACEKIFRDKKPVFLDIEGPPQDPVEIAFLNTDSSEFIHIFRMPKDKENFKKSSKHCHGLLLDDISNHPNLYSDKNIEALFAKLPSDSQILSQGSDIEECLKFFGRKDITVNDCKWKKEDYLIYHEDLLDNYTDSLPCVHSGAVKDKKGALMAPHCALLDCMMFSRKYSGKNIKRPEPATI</sequence>
<evidence type="ECO:0000256" key="8">
    <source>
        <dbReference type="ARBA" id="ARBA00022833"/>
    </source>
</evidence>
<dbReference type="GO" id="GO:0019013">
    <property type="term" value="C:viral nucleocapsid"/>
    <property type="evidence" value="ECO:0007669"/>
    <property type="project" value="UniProtKB-KW"/>
</dbReference>
<keyword evidence="4" id="KW-0167">Capsid protein</keyword>
<dbReference type="GO" id="GO:0003723">
    <property type="term" value="F:RNA binding"/>
    <property type="evidence" value="ECO:0007669"/>
    <property type="project" value="UniProtKB-KW"/>
</dbReference>
<evidence type="ECO:0000256" key="10">
    <source>
        <dbReference type="ARBA" id="ARBA00022884"/>
    </source>
</evidence>
<accession>A0A0H3Y8R4</accession>
<dbReference type="GO" id="GO:1990904">
    <property type="term" value="C:ribonucleoprotein complex"/>
    <property type="evidence" value="ECO:0007669"/>
    <property type="project" value="UniProtKB-KW"/>
</dbReference>
<evidence type="ECO:0000256" key="5">
    <source>
        <dbReference type="ARBA" id="ARBA00022581"/>
    </source>
</evidence>
<evidence type="ECO:0000256" key="12">
    <source>
        <dbReference type="ARBA" id="ARBA00023200"/>
    </source>
</evidence>
<evidence type="ECO:0000259" key="16">
    <source>
        <dbReference type="Pfam" id="PF00843"/>
    </source>
</evidence>
<keyword evidence="12" id="KW-1035">Host cytoplasm</keyword>
<keyword evidence="10" id="KW-0694">RNA-binding</keyword>
<dbReference type="InterPro" id="IPR038115">
    <property type="entry name" value="Nucleocapsid_C_sf"/>
</dbReference>
<name>A0A0H3Y8R4_9VIRU</name>
<dbReference type="GO" id="GO:0039724">
    <property type="term" value="P:symbiont-mediated suppression of host cytoplasmic pattern recognition receptor signaling pathway via inhibition of IKBKE activity"/>
    <property type="evidence" value="ECO:0007669"/>
    <property type="project" value="UniProtKB-KW"/>
</dbReference>
<dbReference type="EMBL" id="KR870019">
    <property type="protein sequence ID" value="AKN10688.1"/>
    <property type="molecule type" value="Genomic_RNA"/>
</dbReference>
<keyword evidence="3" id="KW-1139">Helical capsid protein</keyword>
<reference evidence="18" key="1">
    <citation type="journal article" date="2015" name="J. Virol.">
        <title>Arenavirus Coinfections Are Common in Snakes with Boid Inclusion Body Disease.</title>
        <authorList>
            <person name="Hepojoki J."/>
            <person name="Salmenpera P."/>
            <person name="Sironen T."/>
            <person name="Hetzel U."/>
            <person name="Korzykov Y."/>
            <person name="Kipar A."/>
            <person name="Vapalahti O."/>
        </authorList>
    </citation>
    <scope>NUCLEOTIDE SEQUENCE</scope>
    <source>
        <strain evidence="18">UHV-3</strain>
    </source>
</reference>
<evidence type="ECO:0000256" key="15">
    <source>
        <dbReference type="ARBA" id="ARBA00023280"/>
    </source>
</evidence>
<evidence type="ECO:0000256" key="3">
    <source>
        <dbReference type="ARBA" id="ARBA00022497"/>
    </source>
</evidence>
<evidence type="ECO:0000259" key="17">
    <source>
        <dbReference type="Pfam" id="PF17290"/>
    </source>
</evidence>
<evidence type="ECO:0000256" key="9">
    <source>
        <dbReference type="ARBA" id="ARBA00022844"/>
    </source>
</evidence>
<keyword evidence="1" id="KW-1224">Inhibition of host IKBKE by virus</keyword>
<keyword evidence="2" id="KW-1113">Inhibition of host RLR pathway by virus</keyword>
<evidence type="ECO:0000256" key="11">
    <source>
        <dbReference type="ARBA" id="ARBA00023086"/>
    </source>
</evidence>
<dbReference type="InterPro" id="IPR035083">
    <property type="entry name" value="Nucleocapsid_N_arenaviridae"/>
</dbReference>
<keyword evidence="7" id="KW-0479">Metal-binding</keyword>
<protein>
    <submittedName>
        <fullName evidence="18">NP</fullName>
    </submittedName>
</protein>
<feature type="domain" description="Nucleocapsid C-terminal Arenaviridae" evidence="17">
    <location>
        <begin position="410"/>
        <end position="569"/>
    </location>
</feature>
<evidence type="ECO:0000256" key="6">
    <source>
        <dbReference type="ARBA" id="ARBA00022632"/>
    </source>
</evidence>
<dbReference type="GO" id="GO:0046872">
    <property type="term" value="F:metal ion binding"/>
    <property type="evidence" value="ECO:0007669"/>
    <property type="project" value="UniProtKB-KW"/>
</dbReference>
<keyword evidence="8" id="KW-0862">Zinc</keyword>
<evidence type="ECO:0000256" key="2">
    <source>
        <dbReference type="ARBA" id="ARBA00022482"/>
    </source>
</evidence>
<dbReference type="Pfam" id="PF00843">
    <property type="entry name" value="Arena_nucleocap"/>
    <property type="match status" value="1"/>
</dbReference>
<evidence type="ECO:0000256" key="13">
    <source>
        <dbReference type="ARBA" id="ARBA00023258"/>
    </source>
</evidence>
<keyword evidence="6" id="KW-1090">Inhibition of host innate immune response by virus</keyword>
<dbReference type="GO" id="GO:0019029">
    <property type="term" value="C:helical viral capsid"/>
    <property type="evidence" value="ECO:0007669"/>
    <property type="project" value="UniProtKB-KW"/>
</dbReference>
<proteinExistence type="predicted"/>
<feature type="domain" description="Nucleocapsid N-terminal Arenaviridae" evidence="16">
    <location>
        <begin position="14"/>
        <end position="337"/>
    </location>
</feature>
<evidence type="ECO:0000256" key="14">
    <source>
        <dbReference type="ARBA" id="ARBA00023274"/>
    </source>
</evidence>
<dbReference type="Gene3D" id="1.10.150.550">
    <property type="entry name" value="Arenavirus nucleocapsid protein, head domain"/>
    <property type="match status" value="1"/>
</dbReference>
<evidence type="ECO:0000256" key="1">
    <source>
        <dbReference type="ARBA" id="ARBA00022437"/>
    </source>
</evidence>
<keyword evidence="15" id="KW-0899">Viral immunoevasion</keyword>
<dbReference type="InterPro" id="IPR035084">
    <property type="entry name" value="Nucleocapsid_C_arenaviridae"/>
</dbReference>
<evidence type="ECO:0000256" key="4">
    <source>
        <dbReference type="ARBA" id="ARBA00022561"/>
    </source>
</evidence>
<keyword evidence="14" id="KW-0687">Ribonucleoprotein</keyword>
<keyword evidence="9" id="KW-0946">Virion</keyword>